<reference evidence="1" key="1">
    <citation type="submission" date="2020-09" db="EMBL/GenBank/DDBJ databases">
        <title>Genome-Enabled Discovery of Anthraquinone Biosynthesis in Senna tora.</title>
        <authorList>
            <person name="Kang S.-H."/>
            <person name="Pandey R.P."/>
            <person name="Lee C.-M."/>
            <person name="Sim J.-S."/>
            <person name="Jeong J.-T."/>
            <person name="Choi B.-S."/>
            <person name="Jung M."/>
            <person name="Ginzburg D."/>
            <person name="Zhao K."/>
            <person name="Won S.Y."/>
            <person name="Oh T.-J."/>
            <person name="Yu Y."/>
            <person name="Kim N.-H."/>
            <person name="Lee O.R."/>
            <person name="Lee T.-H."/>
            <person name="Bashyal P."/>
            <person name="Kim T.-S."/>
            <person name="Lee W.-H."/>
            <person name="Kawkins C."/>
            <person name="Kim C.-K."/>
            <person name="Kim J.S."/>
            <person name="Ahn B.O."/>
            <person name="Rhee S.Y."/>
            <person name="Sohng J.K."/>
        </authorList>
    </citation>
    <scope>NUCLEOTIDE SEQUENCE</scope>
    <source>
        <tissue evidence="1">Leaf</tissue>
    </source>
</reference>
<protein>
    <submittedName>
        <fullName evidence="1">Uncharacterized protein</fullName>
    </submittedName>
</protein>
<gene>
    <name evidence="1" type="ORF">G2W53_016484</name>
</gene>
<dbReference type="AlphaFoldDB" id="A0A834WJE0"/>
<dbReference type="Proteomes" id="UP000634136">
    <property type="component" value="Unassembled WGS sequence"/>
</dbReference>
<evidence type="ECO:0000313" key="1">
    <source>
        <dbReference type="EMBL" id="KAF7825320.1"/>
    </source>
</evidence>
<keyword evidence="2" id="KW-1185">Reference proteome</keyword>
<proteinExistence type="predicted"/>
<organism evidence="1 2">
    <name type="scientific">Senna tora</name>
    <dbReference type="NCBI Taxonomy" id="362788"/>
    <lineage>
        <taxon>Eukaryota</taxon>
        <taxon>Viridiplantae</taxon>
        <taxon>Streptophyta</taxon>
        <taxon>Embryophyta</taxon>
        <taxon>Tracheophyta</taxon>
        <taxon>Spermatophyta</taxon>
        <taxon>Magnoliopsida</taxon>
        <taxon>eudicotyledons</taxon>
        <taxon>Gunneridae</taxon>
        <taxon>Pentapetalae</taxon>
        <taxon>rosids</taxon>
        <taxon>fabids</taxon>
        <taxon>Fabales</taxon>
        <taxon>Fabaceae</taxon>
        <taxon>Caesalpinioideae</taxon>
        <taxon>Cassia clade</taxon>
        <taxon>Senna</taxon>
    </lineage>
</organism>
<evidence type="ECO:0000313" key="2">
    <source>
        <dbReference type="Proteomes" id="UP000634136"/>
    </source>
</evidence>
<dbReference type="EMBL" id="JAAIUW010000006">
    <property type="protein sequence ID" value="KAF7825320.1"/>
    <property type="molecule type" value="Genomic_DNA"/>
</dbReference>
<sequence length="31" mass="3734">MRKEERMDFAKKSAYSRPEGTTIYEFSSKLF</sequence>
<accession>A0A834WJE0</accession>
<comment type="caution">
    <text evidence="1">The sequence shown here is derived from an EMBL/GenBank/DDBJ whole genome shotgun (WGS) entry which is preliminary data.</text>
</comment>
<name>A0A834WJE0_9FABA</name>